<evidence type="ECO:0000313" key="2">
    <source>
        <dbReference type="WBParaSite" id="nRc.2.0.1.t29536-RA"/>
    </source>
</evidence>
<evidence type="ECO:0000313" key="1">
    <source>
        <dbReference type="Proteomes" id="UP000887565"/>
    </source>
</evidence>
<reference evidence="2" key="1">
    <citation type="submission" date="2022-11" db="UniProtKB">
        <authorList>
            <consortium name="WormBaseParasite"/>
        </authorList>
    </citation>
    <scope>IDENTIFICATION</scope>
</reference>
<dbReference type="Proteomes" id="UP000887565">
    <property type="component" value="Unplaced"/>
</dbReference>
<dbReference type="AlphaFoldDB" id="A0A915JTF1"/>
<accession>A0A915JTF1</accession>
<organism evidence="1 2">
    <name type="scientific">Romanomermis culicivorax</name>
    <name type="common">Nematode worm</name>
    <dbReference type="NCBI Taxonomy" id="13658"/>
    <lineage>
        <taxon>Eukaryota</taxon>
        <taxon>Metazoa</taxon>
        <taxon>Ecdysozoa</taxon>
        <taxon>Nematoda</taxon>
        <taxon>Enoplea</taxon>
        <taxon>Dorylaimia</taxon>
        <taxon>Mermithida</taxon>
        <taxon>Mermithoidea</taxon>
        <taxon>Mermithidae</taxon>
        <taxon>Romanomermis</taxon>
    </lineage>
</organism>
<keyword evidence="1" id="KW-1185">Reference proteome</keyword>
<sequence>MCLAKLRPLLRSFPNEWSVLVNQLCYHTTPLLLAATGCPMLRSPVLKAFEAGAVPPLANDGGFIVLGL</sequence>
<name>A0A915JTF1_ROMCU</name>
<proteinExistence type="predicted"/>
<dbReference type="WBParaSite" id="nRc.2.0.1.t29536-RA">
    <property type="protein sequence ID" value="nRc.2.0.1.t29536-RA"/>
    <property type="gene ID" value="nRc.2.0.1.g29536"/>
</dbReference>
<protein>
    <submittedName>
        <fullName evidence="2">Uncharacterized protein</fullName>
    </submittedName>
</protein>